<evidence type="ECO:0000256" key="5">
    <source>
        <dbReference type="SAM" id="MobiDB-lite"/>
    </source>
</evidence>
<keyword evidence="2" id="KW-0238">DNA-binding</keyword>
<dbReference type="Proteomes" id="UP000807025">
    <property type="component" value="Unassembled WGS sequence"/>
</dbReference>
<feature type="compositionally biased region" description="Basic and acidic residues" evidence="5">
    <location>
        <begin position="401"/>
        <end position="419"/>
    </location>
</feature>
<feature type="region of interest" description="Disordered" evidence="5">
    <location>
        <begin position="205"/>
        <end position="227"/>
    </location>
</feature>
<evidence type="ECO:0008006" key="10">
    <source>
        <dbReference type="Google" id="ProtNLM"/>
    </source>
</evidence>
<evidence type="ECO:0000256" key="1">
    <source>
        <dbReference type="ARBA" id="ARBA00004123"/>
    </source>
</evidence>
<evidence type="ECO:0000259" key="6">
    <source>
        <dbReference type="Pfam" id="PF09734"/>
    </source>
</evidence>
<keyword evidence="9" id="KW-1185">Reference proteome</keyword>
<comment type="caution">
    <text evidence="8">The sequence shown here is derived from an EMBL/GenBank/DDBJ whole genome shotgun (WGS) entry which is preliminary data.</text>
</comment>
<evidence type="ECO:0000259" key="7">
    <source>
        <dbReference type="Pfam" id="PF17682"/>
    </source>
</evidence>
<evidence type="ECO:0000313" key="9">
    <source>
        <dbReference type="Proteomes" id="UP000807025"/>
    </source>
</evidence>
<feature type="domain" description="Transcription factor IIIC subunit 5 HTH" evidence="6">
    <location>
        <begin position="231"/>
        <end position="387"/>
    </location>
</feature>
<sequence length="556" mass="62260">MDPLDSLAETAGPSQAPAWPLPTTSIYAVEYPGYVKHSSIPQAIENLGGQAYLENAFKRTNADGLVELKLRPHNPFSHPIPGETVPTNNIVLKIVKRKRKQAKAPYADGFKGEYTATAIGVATKTVRFRSMADYQYQPNPSDSLVKLRHAMETMDIQGIRSYAFPEEKEDYGIELGASSSSAGPVPMHATDPNLDPQLLGITEEQASTSSAAPSTEGPQAEPIATTSNLRMFPPPVFSRQLIPINYGYKANPASVVSTVVDEKTGEEKKRLINRMRWKGLGPASIMFQDEKVPDKPPQLVEAMRSQMDGALLQKMQEYFAVRPIWTRHALMNQFSVAQAREIVNSKVLLPLVCYVFQDGPYRDTLVRFGYDPRKDPSARFYQRIYFRNSNHPIERPSVVNKRQERSSRTEDHGSSSEAERIGSHIFDGVTLTKETAAFQLCDISDPMLKQMIDECDDLRDVCNERDGWYTTHSLERIKTILRHKFFSLLDGYPATDEECAALLETQSGRERLASRHVPRPGKHNMAKGALRPEDAAALRLRATLDRSIKNVPSQKQ</sequence>
<protein>
    <recommendedName>
        <fullName evidence="10">Transcription factor IIIC subunit 5 HTH domain-containing protein</fullName>
    </recommendedName>
</protein>
<dbReference type="AlphaFoldDB" id="A0A9P6A669"/>
<feature type="region of interest" description="Disordered" evidence="5">
    <location>
        <begin position="395"/>
        <end position="419"/>
    </location>
</feature>
<dbReference type="InterPro" id="IPR040454">
    <property type="entry name" value="TF_IIIC_Tfc1/Sfc1"/>
</dbReference>
<dbReference type="GO" id="GO:0000127">
    <property type="term" value="C:transcription factor TFIIIC complex"/>
    <property type="evidence" value="ECO:0007669"/>
    <property type="project" value="InterPro"/>
</dbReference>
<dbReference type="InterPro" id="IPR041499">
    <property type="entry name" value="Tfc1/Sfc1_N"/>
</dbReference>
<evidence type="ECO:0000256" key="2">
    <source>
        <dbReference type="ARBA" id="ARBA00023125"/>
    </source>
</evidence>
<dbReference type="OrthoDB" id="5598268at2759"/>
<evidence type="ECO:0000313" key="8">
    <source>
        <dbReference type="EMBL" id="KAF9498494.1"/>
    </source>
</evidence>
<gene>
    <name evidence="8" type="ORF">BDN71DRAFT_1385679</name>
</gene>
<dbReference type="GO" id="GO:0001002">
    <property type="term" value="F:RNA polymerase III type 1 promoter sequence-specific DNA binding"/>
    <property type="evidence" value="ECO:0007669"/>
    <property type="project" value="TreeGrafter"/>
</dbReference>
<feature type="domain" description="Transcription factor IIIC subunit Tfc1/Sfc1 triple barrel" evidence="7">
    <location>
        <begin position="27"/>
        <end position="137"/>
    </location>
</feature>
<dbReference type="Pfam" id="PF09734">
    <property type="entry name" value="Tau95"/>
    <property type="match status" value="1"/>
</dbReference>
<dbReference type="GO" id="GO:0006384">
    <property type="term" value="P:transcription initiation at RNA polymerase III promoter"/>
    <property type="evidence" value="ECO:0007669"/>
    <property type="project" value="InterPro"/>
</dbReference>
<proteinExistence type="predicted"/>
<keyword evidence="4" id="KW-0539">Nucleus</keyword>
<dbReference type="InterPro" id="IPR042536">
    <property type="entry name" value="TFIIIC_tauA_Sfc1"/>
</dbReference>
<reference evidence="8" key="1">
    <citation type="submission" date="2020-11" db="EMBL/GenBank/DDBJ databases">
        <authorList>
            <consortium name="DOE Joint Genome Institute"/>
            <person name="Ahrendt S."/>
            <person name="Riley R."/>
            <person name="Andreopoulos W."/>
            <person name="Labutti K."/>
            <person name="Pangilinan J."/>
            <person name="Ruiz-Duenas F.J."/>
            <person name="Barrasa J.M."/>
            <person name="Sanchez-Garcia M."/>
            <person name="Camarero S."/>
            <person name="Miyauchi S."/>
            <person name="Serrano A."/>
            <person name="Linde D."/>
            <person name="Babiker R."/>
            <person name="Drula E."/>
            <person name="Ayuso-Fernandez I."/>
            <person name="Pacheco R."/>
            <person name="Padilla G."/>
            <person name="Ferreira P."/>
            <person name="Barriuso J."/>
            <person name="Kellner H."/>
            <person name="Castanera R."/>
            <person name="Alfaro M."/>
            <person name="Ramirez L."/>
            <person name="Pisabarro A.G."/>
            <person name="Kuo A."/>
            <person name="Tritt A."/>
            <person name="Lipzen A."/>
            <person name="He G."/>
            <person name="Yan M."/>
            <person name="Ng V."/>
            <person name="Cullen D."/>
            <person name="Martin F."/>
            <person name="Rosso M.-N."/>
            <person name="Henrissat B."/>
            <person name="Hibbett D."/>
            <person name="Martinez A.T."/>
            <person name="Grigoriev I.V."/>
        </authorList>
    </citation>
    <scope>NUCLEOTIDE SEQUENCE</scope>
    <source>
        <strain evidence="8">ATCC 90797</strain>
    </source>
</reference>
<dbReference type="GO" id="GO:0005634">
    <property type="term" value="C:nucleus"/>
    <property type="evidence" value="ECO:0007669"/>
    <property type="project" value="UniProtKB-SubCell"/>
</dbReference>
<dbReference type="PANTHER" id="PTHR13230">
    <property type="entry name" value="GENERAL TRANSCRIPTION FACTOR IIIC, POLYPEPTIDE 5"/>
    <property type="match status" value="1"/>
</dbReference>
<accession>A0A9P6A669</accession>
<dbReference type="InterPro" id="IPR019136">
    <property type="entry name" value="TF_IIIC_su-5_HTH"/>
</dbReference>
<dbReference type="Pfam" id="PF17682">
    <property type="entry name" value="Tau95_N"/>
    <property type="match status" value="1"/>
</dbReference>
<dbReference type="PANTHER" id="PTHR13230:SF5">
    <property type="entry name" value="GENERAL TRANSCRIPTION FACTOR 3C POLYPEPTIDE 5"/>
    <property type="match status" value="1"/>
</dbReference>
<feature type="compositionally biased region" description="Polar residues" evidence="5">
    <location>
        <begin position="205"/>
        <end position="217"/>
    </location>
</feature>
<dbReference type="EMBL" id="MU154537">
    <property type="protein sequence ID" value="KAF9498494.1"/>
    <property type="molecule type" value="Genomic_DNA"/>
</dbReference>
<dbReference type="Gene3D" id="3.30.200.160">
    <property type="entry name" value="TFIIIC, subcomplex tauA, subunit Sfc1, barrel domain"/>
    <property type="match status" value="1"/>
</dbReference>
<name>A0A9P6A669_PLEER</name>
<comment type="subcellular location">
    <subcellularLocation>
        <location evidence="1">Nucleus</location>
    </subcellularLocation>
</comment>
<keyword evidence="3" id="KW-0804">Transcription</keyword>
<evidence type="ECO:0000256" key="3">
    <source>
        <dbReference type="ARBA" id="ARBA00023163"/>
    </source>
</evidence>
<evidence type="ECO:0000256" key="4">
    <source>
        <dbReference type="ARBA" id="ARBA00023242"/>
    </source>
</evidence>
<dbReference type="GO" id="GO:0001003">
    <property type="term" value="F:RNA polymerase III type 2 promoter sequence-specific DNA binding"/>
    <property type="evidence" value="ECO:0007669"/>
    <property type="project" value="TreeGrafter"/>
</dbReference>
<organism evidence="8 9">
    <name type="scientific">Pleurotus eryngii</name>
    <name type="common">Boletus of the steppes</name>
    <dbReference type="NCBI Taxonomy" id="5323"/>
    <lineage>
        <taxon>Eukaryota</taxon>
        <taxon>Fungi</taxon>
        <taxon>Dikarya</taxon>
        <taxon>Basidiomycota</taxon>
        <taxon>Agaricomycotina</taxon>
        <taxon>Agaricomycetes</taxon>
        <taxon>Agaricomycetidae</taxon>
        <taxon>Agaricales</taxon>
        <taxon>Pleurotineae</taxon>
        <taxon>Pleurotaceae</taxon>
        <taxon>Pleurotus</taxon>
    </lineage>
</organism>